<evidence type="ECO:0008006" key="4">
    <source>
        <dbReference type="Google" id="ProtNLM"/>
    </source>
</evidence>
<protein>
    <recommendedName>
        <fullName evidence="4">Phage capsid protein</fullName>
    </recommendedName>
</protein>
<evidence type="ECO:0000313" key="3">
    <source>
        <dbReference type="Proteomes" id="UP000287857"/>
    </source>
</evidence>
<feature type="compositionally biased region" description="Polar residues" evidence="1">
    <location>
        <begin position="113"/>
        <end position="127"/>
    </location>
</feature>
<name>A0A429ZWS6_9ENTE</name>
<reference evidence="2 3" key="1">
    <citation type="submission" date="2017-05" db="EMBL/GenBank/DDBJ databases">
        <title>Vagococcus spp. assemblies.</title>
        <authorList>
            <person name="Gulvik C.A."/>
        </authorList>
    </citation>
    <scope>NUCLEOTIDE SEQUENCE [LARGE SCALE GENOMIC DNA]</scope>
    <source>
        <strain evidence="2 3">SS1995</strain>
    </source>
</reference>
<dbReference type="InterPro" id="IPR025580">
    <property type="entry name" value="Gp46"/>
</dbReference>
<feature type="region of interest" description="Disordered" evidence="1">
    <location>
        <begin position="72"/>
        <end position="93"/>
    </location>
</feature>
<feature type="region of interest" description="Disordered" evidence="1">
    <location>
        <begin position="106"/>
        <end position="127"/>
    </location>
</feature>
<comment type="caution">
    <text evidence="2">The sequence shown here is derived from an EMBL/GenBank/DDBJ whole genome shotgun (WGS) entry which is preliminary data.</text>
</comment>
<dbReference type="Pfam" id="PF14265">
    <property type="entry name" value="DUF4355"/>
    <property type="match status" value="1"/>
</dbReference>
<feature type="compositionally biased region" description="Basic and acidic residues" evidence="1">
    <location>
        <begin position="75"/>
        <end position="93"/>
    </location>
</feature>
<dbReference type="OrthoDB" id="2236190at2"/>
<proteinExistence type="predicted"/>
<dbReference type="EMBL" id="NGJS01000011">
    <property type="protein sequence ID" value="RST98266.1"/>
    <property type="molecule type" value="Genomic_DNA"/>
</dbReference>
<dbReference type="RefSeq" id="WP_125984245.1">
    <property type="nucleotide sequence ID" value="NZ_NGJS01000011.1"/>
</dbReference>
<evidence type="ECO:0000313" key="2">
    <source>
        <dbReference type="EMBL" id="RST98266.1"/>
    </source>
</evidence>
<accession>A0A429ZWS6</accession>
<sequence>MKNKLFKMNLQLFSADTGSDGGDNPETTTEEEAVETPKIDIENLSDEQVAELKAKFNFKTDDDVDKIIKSKHSRWQKEKEEAEKLAKMNAEEKRQYELESIKRQLEEERRKNSLNSMSKEASKMLSEQSINADDEVLAFVVRDTAEDTKQAVEAFSSLLQRKVEEGVKIALSGKAPKLNLTPGSHKEVTKEEIMAIKDTTKRQKLIEENIHLFK</sequence>
<dbReference type="Proteomes" id="UP000287857">
    <property type="component" value="Unassembled WGS sequence"/>
</dbReference>
<keyword evidence="3" id="KW-1185">Reference proteome</keyword>
<organism evidence="2 3">
    <name type="scientific">Vagococcus vulneris</name>
    <dbReference type="NCBI Taxonomy" id="1977869"/>
    <lineage>
        <taxon>Bacteria</taxon>
        <taxon>Bacillati</taxon>
        <taxon>Bacillota</taxon>
        <taxon>Bacilli</taxon>
        <taxon>Lactobacillales</taxon>
        <taxon>Enterococcaceae</taxon>
        <taxon>Vagococcus</taxon>
    </lineage>
</organism>
<feature type="region of interest" description="Disordered" evidence="1">
    <location>
        <begin position="14"/>
        <end position="37"/>
    </location>
</feature>
<evidence type="ECO:0000256" key="1">
    <source>
        <dbReference type="SAM" id="MobiDB-lite"/>
    </source>
</evidence>
<gene>
    <name evidence="2" type="ORF">CBF37_08105</name>
</gene>
<dbReference type="AlphaFoldDB" id="A0A429ZWS6"/>